<dbReference type="Pfam" id="PF12854">
    <property type="entry name" value="PPR_1"/>
    <property type="match status" value="1"/>
</dbReference>
<evidence type="ECO:0000256" key="2">
    <source>
        <dbReference type="ARBA" id="ARBA00022737"/>
    </source>
</evidence>
<dbReference type="GO" id="GO:0008270">
    <property type="term" value="F:zinc ion binding"/>
    <property type="evidence" value="ECO:0007669"/>
    <property type="project" value="InterPro"/>
</dbReference>
<dbReference type="FunFam" id="1.25.40.10:FF:000184">
    <property type="entry name" value="Pentatricopeptide repeat-containing protein, chloroplastic"/>
    <property type="match status" value="1"/>
</dbReference>
<comment type="caution">
    <text evidence="6">The sequence shown here is derived from an EMBL/GenBank/DDBJ whole genome shotgun (WGS) entry which is preliminary data.</text>
</comment>
<dbReference type="FunFam" id="1.25.40.10:FF:001214">
    <property type="entry name" value="Pentatricopeptide repeat-containing protein At2g20540"/>
    <property type="match status" value="1"/>
</dbReference>
<dbReference type="PANTHER" id="PTHR47926:SF430">
    <property type="entry name" value="PENTATRICOPEPTIDE REPEAT-CONTAINING PROTEIN"/>
    <property type="match status" value="1"/>
</dbReference>
<dbReference type="Gene3D" id="1.25.40.10">
    <property type="entry name" value="Tetratricopeptide repeat domain"/>
    <property type="match status" value="5"/>
</dbReference>
<name>A0AAD8JXI9_TARER</name>
<accession>A0AAD8JXI9</accession>
<comment type="similarity">
    <text evidence="1">Belongs to the PPR family. PCMP-H subfamily.</text>
</comment>
<feature type="repeat" description="PPR" evidence="4">
    <location>
        <begin position="546"/>
        <end position="580"/>
    </location>
</feature>
<dbReference type="InterPro" id="IPR032867">
    <property type="entry name" value="DYW_dom"/>
</dbReference>
<feature type="repeat" description="PPR" evidence="4">
    <location>
        <begin position="351"/>
        <end position="385"/>
    </location>
</feature>
<protein>
    <recommendedName>
        <fullName evidence="5">DYW domain-containing protein</fullName>
    </recommendedName>
</protein>
<organism evidence="6 7">
    <name type="scientific">Tagetes erecta</name>
    <name type="common">African marigold</name>
    <dbReference type="NCBI Taxonomy" id="13708"/>
    <lineage>
        <taxon>Eukaryota</taxon>
        <taxon>Viridiplantae</taxon>
        <taxon>Streptophyta</taxon>
        <taxon>Embryophyta</taxon>
        <taxon>Tracheophyta</taxon>
        <taxon>Spermatophyta</taxon>
        <taxon>Magnoliopsida</taxon>
        <taxon>eudicotyledons</taxon>
        <taxon>Gunneridae</taxon>
        <taxon>Pentapetalae</taxon>
        <taxon>asterids</taxon>
        <taxon>campanulids</taxon>
        <taxon>Asterales</taxon>
        <taxon>Asteraceae</taxon>
        <taxon>Asteroideae</taxon>
        <taxon>Heliantheae alliance</taxon>
        <taxon>Tageteae</taxon>
        <taxon>Tagetes</taxon>
    </lineage>
</organism>
<dbReference type="GO" id="GO:0003723">
    <property type="term" value="F:RNA binding"/>
    <property type="evidence" value="ECO:0007669"/>
    <property type="project" value="InterPro"/>
</dbReference>
<dbReference type="NCBIfam" id="TIGR00756">
    <property type="entry name" value="PPR"/>
    <property type="match status" value="6"/>
</dbReference>
<dbReference type="PANTHER" id="PTHR47926">
    <property type="entry name" value="PENTATRICOPEPTIDE REPEAT-CONTAINING PROTEIN"/>
    <property type="match status" value="1"/>
</dbReference>
<feature type="domain" description="DYW" evidence="5">
    <location>
        <begin position="761"/>
        <end position="853"/>
    </location>
</feature>
<feature type="repeat" description="PPR" evidence="4">
    <location>
        <begin position="445"/>
        <end position="479"/>
    </location>
</feature>
<dbReference type="Pfam" id="PF20431">
    <property type="entry name" value="E_motif"/>
    <property type="match status" value="1"/>
</dbReference>
<evidence type="ECO:0000256" key="4">
    <source>
        <dbReference type="PROSITE-ProRule" id="PRU00708"/>
    </source>
</evidence>
<keyword evidence="7" id="KW-1185">Reference proteome</keyword>
<dbReference type="FunFam" id="1.25.40.10:FF:000333">
    <property type="entry name" value="Pentatricopeptide repeat-containing protein"/>
    <property type="match status" value="1"/>
</dbReference>
<feature type="repeat" description="PPR" evidence="4">
    <location>
        <begin position="413"/>
        <end position="443"/>
    </location>
</feature>
<evidence type="ECO:0000256" key="1">
    <source>
        <dbReference type="ARBA" id="ARBA00006643"/>
    </source>
</evidence>
<evidence type="ECO:0000259" key="5">
    <source>
        <dbReference type="Pfam" id="PF14432"/>
    </source>
</evidence>
<proteinExistence type="inferred from homology"/>
<dbReference type="Pfam" id="PF14432">
    <property type="entry name" value="DYW_deaminase"/>
    <property type="match status" value="1"/>
</dbReference>
<keyword evidence="2" id="KW-0677">Repeat</keyword>
<evidence type="ECO:0000313" key="7">
    <source>
        <dbReference type="Proteomes" id="UP001229421"/>
    </source>
</evidence>
<reference evidence="6" key="1">
    <citation type="journal article" date="2023" name="bioRxiv">
        <title>Improved chromosome-level genome assembly for marigold (Tagetes erecta).</title>
        <authorList>
            <person name="Jiang F."/>
            <person name="Yuan L."/>
            <person name="Wang S."/>
            <person name="Wang H."/>
            <person name="Xu D."/>
            <person name="Wang A."/>
            <person name="Fan W."/>
        </authorList>
    </citation>
    <scope>NUCLEOTIDE SEQUENCE</scope>
    <source>
        <strain evidence="6">WSJ</strain>
        <tissue evidence="6">Leaf</tissue>
    </source>
</reference>
<dbReference type="InterPro" id="IPR011990">
    <property type="entry name" value="TPR-like_helical_dom_sf"/>
</dbReference>
<comment type="similarity">
    <text evidence="3">Belongs to the PPR family. PCMP-E subfamily.</text>
</comment>
<dbReference type="AlphaFoldDB" id="A0AAD8JXI9"/>
<evidence type="ECO:0000313" key="6">
    <source>
        <dbReference type="EMBL" id="KAK1412730.1"/>
    </source>
</evidence>
<dbReference type="Pfam" id="PF01535">
    <property type="entry name" value="PPR"/>
    <property type="match status" value="8"/>
</dbReference>
<dbReference type="Pfam" id="PF13041">
    <property type="entry name" value="PPR_2"/>
    <property type="match status" value="2"/>
</dbReference>
<sequence>MLNLYKPLQPIITFIASTLENNFLTLKQLQQIHGQIITHSNLISTPLVNTFLHSCYRSHNPNYALQFLYNLPPSLSKSSFWDFMMKSSLESNNLLNFFTCYNAMMINRGSNTNSPSVGMFVLFFRYGAKLGDCKFGKLFHGVVVKLGFDCDVVLQTGLVDFYAKVGDLRCAHKVFDEMYKRDVVACNVMISVFGKHGLVEDARALFDSMVEKDSYTWNSMVSCYFKVGDVESARLIFDRNPVKNEVSWNVLIDGYSKSGYFSNHDNLKDFANLYTEMMHSGVSPSQSVLSLFIQFCANICAIELGKSLHCQIIKLSFKYDVVLQTGLLDFYAKVDDLSSAKKVFDEMPQRDVVANNAMISALSKHGFVAAAQNLFDSMHEKNSVTFNSMITGYSKIGDIHSARFVFDSNPVKDVVSWNAMIDGYCKMGHLSYAEELFNQIGESKNSVTWNTMITGFVQCKEFQRALCLFERMQAERVKPTEVTMVSLLSACAHLGALEMGEWIHNYIKRNKLKIDVVLGNALVDMYSKCGSISHALDVFCNLQVKNIYCWNSIIVGLAMHGHGNEAMDYFCNMIQEGLNPDGVTFVGILCACSHSGLISEGKMYFSQMQTIYGVEPGIEHYGCMVDLLGRAGQLKEALELIASMPLKPNAVVWGSLLRSCHKHKDSKLGEEVTQRLLELDPRDGGNYVFLSNLYASLSRWNDVDRCRKLMTDSGVHKVPGCSSIEVDNVVHEFVAGDSSHPRFSEINVYLVEIAKKLKDEGYEADTGSVFHDIDDEEKEDAVSYHSERIAVAFGLMSTRVGKVIRVVKNLRTCDDCHTVMKLISKVYKREIVMRDRNRFHHFSNGVCSCKDYW</sequence>
<gene>
    <name evidence="6" type="ORF">QVD17_34208</name>
</gene>
<dbReference type="InterPro" id="IPR046848">
    <property type="entry name" value="E_motif"/>
</dbReference>
<feature type="repeat" description="PPR" evidence="4">
    <location>
        <begin position="182"/>
        <end position="216"/>
    </location>
</feature>
<dbReference type="EMBL" id="JAUHHV010000009">
    <property type="protein sequence ID" value="KAK1412730.1"/>
    <property type="molecule type" value="Genomic_DNA"/>
</dbReference>
<evidence type="ECO:0000256" key="3">
    <source>
        <dbReference type="ARBA" id="ARBA00061659"/>
    </source>
</evidence>
<dbReference type="InterPro" id="IPR046960">
    <property type="entry name" value="PPR_At4g14850-like_plant"/>
</dbReference>
<dbReference type="GO" id="GO:0009451">
    <property type="term" value="P:RNA modification"/>
    <property type="evidence" value="ECO:0007669"/>
    <property type="project" value="InterPro"/>
</dbReference>
<dbReference type="InterPro" id="IPR002885">
    <property type="entry name" value="PPR_rpt"/>
</dbReference>
<dbReference type="Proteomes" id="UP001229421">
    <property type="component" value="Unassembled WGS sequence"/>
</dbReference>
<dbReference type="PROSITE" id="PS51375">
    <property type="entry name" value="PPR"/>
    <property type="match status" value="5"/>
</dbReference>